<dbReference type="OrthoDB" id="9795573at2"/>
<keyword evidence="2" id="KW-0229">DNA integration</keyword>
<dbReference type="GO" id="GO:0003677">
    <property type="term" value="F:DNA binding"/>
    <property type="evidence" value="ECO:0007669"/>
    <property type="project" value="UniProtKB-KW"/>
</dbReference>
<dbReference type="Proteomes" id="UP000184222">
    <property type="component" value="Chromosome"/>
</dbReference>
<feature type="domain" description="Tyr recombinase" evidence="5">
    <location>
        <begin position="207"/>
        <end position="397"/>
    </location>
</feature>
<dbReference type="Gene3D" id="1.10.150.130">
    <property type="match status" value="1"/>
</dbReference>
<dbReference type="RefSeq" id="WP_072711056.1">
    <property type="nucleotide sequence ID" value="NZ_CP016796.1"/>
</dbReference>
<evidence type="ECO:0000313" key="6">
    <source>
        <dbReference type="EMBL" id="API85855.1"/>
    </source>
</evidence>
<keyword evidence="3" id="KW-0238">DNA-binding</keyword>
<dbReference type="PANTHER" id="PTHR30629">
    <property type="entry name" value="PROPHAGE INTEGRASE"/>
    <property type="match status" value="1"/>
</dbReference>
<dbReference type="SUPFAM" id="SSF56349">
    <property type="entry name" value="DNA breaking-rejoining enzymes"/>
    <property type="match status" value="1"/>
</dbReference>
<evidence type="ECO:0000256" key="3">
    <source>
        <dbReference type="ARBA" id="ARBA00023125"/>
    </source>
</evidence>
<dbReference type="CDD" id="cd00801">
    <property type="entry name" value="INT_P4_C"/>
    <property type="match status" value="1"/>
</dbReference>
<dbReference type="InterPro" id="IPR002104">
    <property type="entry name" value="Integrase_catalytic"/>
</dbReference>
<dbReference type="InterPro" id="IPR013762">
    <property type="entry name" value="Integrase-like_cat_sf"/>
</dbReference>
<dbReference type="InterPro" id="IPR025166">
    <property type="entry name" value="Integrase_DNA_bind_dom"/>
</dbReference>
<dbReference type="InterPro" id="IPR053876">
    <property type="entry name" value="Phage_int_M"/>
</dbReference>
<evidence type="ECO:0000313" key="7">
    <source>
        <dbReference type="Proteomes" id="UP000184222"/>
    </source>
</evidence>
<gene>
    <name evidence="6" type="ORF">F7310_00125</name>
</gene>
<dbReference type="EMBL" id="CP016796">
    <property type="protein sequence ID" value="API85855.1"/>
    <property type="molecule type" value="Genomic_DNA"/>
</dbReference>
<dbReference type="GO" id="GO:0015074">
    <property type="term" value="P:DNA integration"/>
    <property type="evidence" value="ECO:0007669"/>
    <property type="project" value="UniProtKB-KW"/>
</dbReference>
<reference evidence="6 7" key="1">
    <citation type="journal article" date="2016" name="Appl. Environ. Microbiol.">
        <title>Whole genome relationships among Francisella bacteria of diverse origin define new species and provide specific regions for detection.</title>
        <authorList>
            <person name="Challacombe J.F."/>
            <person name="Petersen J.M."/>
            <person name="Gallegos-Graves V."/>
            <person name="Hodge D."/>
            <person name="Pillai S."/>
            <person name="Kuske C.R."/>
        </authorList>
    </citation>
    <scope>NUCLEOTIDE SEQUENCE [LARGE SCALE GENOMIC DNA]</scope>
    <source>
        <strain evidence="7">TX07-7310</strain>
    </source>
</reference>
<dbReference type="GO" id="GO:0006310">
    <property type="term" value="P:DNA recombination"/>
    <property type="evidence" value="ECO:0007669"/>
    <property type="project" value="UniProtKB-KW"/>
</dbReference>
<evidence type="ECO:0000259" key="5">
    <source>
        <dbReference type="PROSITE" id="PS51898"/>
    </source>
</evidence>
<keyword evidence="4" id="KW-0233">DNA recombination</keyword>
<evidence type="ECO:0000256" key="2">
    <source>
        <dbReference type="ARBA" id="ARBA00022908"/>
    </source>
</evidence>
<evidence type="ECO:0000256" key="1">
    <source>
        <dbReference type="ARBA" id="ARBA00008857"/>
    </source>
</evidence>
<dbReference type="Pfam" id="PF00589">
    <property type="entry name" value="Phage_integrase"/>
    <property type="match status" value="1"/>
</dbReference>
<dbReference type="AlphaFoldDB" id="A0A1L4BPT5"/>
<dbReference type="Gene3D" id="1.10.443.10">
    <property type="entry name" value="Intergrase catalytic core"/>
    <property type="match status" value="1"/>
</dbReference>
<dbReference type="InterPro" id="IPR038488">
    <property type="entry name" value="Integrase_DNA-bd_sf"/>
</dbReference>
<organism evidence="6 7">
    <name type="scientific">Francisella uliginis</name>
    <dbReference type="NCBI Taxonomy" id="573570"/>
    <lineage>
        <taxon>Bacteria</taxon>
        <taxon>Pseudomonadati</taxon>
        <taxon>Pseudomonadota</taxon>
        <taxon>Gammaproteobacteria</taxon>
        <taxon>Thiotrichales</taxon>
        <taxon>Francisellaceae</taxon>
        <taxon>Francisella</taxon>
    </lineage>
</organism>
<dbReference type="Pfam" id="PF22022">
    <property type="entry name" value="Phage_int_M"/>
    <property type="match status" value="1"/>
</dbReference>
<dbReference type="Pfam" id="PF13356">
    <property type="entry name" value="Arm-DNA-bind_3"/>
    <property type="match status" value="1"/>
</dbReference>
<dbReference type="STRING" id="573570.F7310_00125"/>
<dbReference type="InterPro" id="IPR011010">
    <property type="entry name" value="DNA_brk_join_enz"/>
</dbReference>
<dbReference type="InterPro" id="IPR010998">
    <property type="entry name" value="Integrase_recombinase_N"/>
</dbReference>
<dbReference type="Gene3D" id="3.30.160.390">
    <property type="entry name" value="Integrase, DNA-binding domain"/>
    <property type="match status" value="1"/>
</dbReference>
<dbReference type="KEGG" id="frx:F7310_00125"/>
<evidence type="ECO:0000256" key="4">
    <source>
        <dbReference type="ARBA" id="ARBA00023172"/>
    </source>
</evidence>
<proteinExistence type="inferred from homology"/>
<accession>A0A1L4BPT5</accession>
<dbReference type="PROSITE" id="PS51898">
    <property type="entry name" value="TYR_RECOMBINASE"/>
    <property type="match status" value="1"/>
</dbReference>
<protein>
    <recommendedName>
        <fullName evidence="5">Tyr recombinase domain-containing protein</fullName>
    </recommendedName>
</protein>
<dbReference type="PANTHER" id="PTHR30629:SF2">
    <property type="entry name" value="PROPHAGE INTEGRASE INTS-RELATED"/>
    <property type="match status" value="1"/>
</dbReference>
<dbReference type="InterPro" id="IPR050808">
    <property type="entry name" value="Phage_Integrase"/>
</dbReference>
<sequence>MAKLSKQFIEKSKEVKELKDKEKRYSDDNCTNLWFIARSSGVHSWLYRFKLNKKADSFTIGKYQDISLAEARELARNYNKILALGKNPKIERENSKLKDKDYFQNMAIEYLESRHPDKPNGYKSYDTYKRNNRILENTLLPAFKNYRLSDIKRTHVTNLLKEYTPHNGKNIKTLISQIFEHAIDEGLTENNPALKAKTKPIITQGFKFVDPIDDTKTFSQLMNDISNFNHGDISTIRALQLAPYVALRPSNIVGLKWSYLDENNKCIVIPGEEMKMKGRADFRQPLSKQAYDIIQSMKIHTANREFIFHSTRSKHKHVTIEALSKALRENLKFNGIDKPKQHTHGFRKTARTYISNIRSKHNWCDDAVRMILSHLKGDKIDNIYDKNDFLTERAEMLQLWADYIDHIKENANVIRMQDIS</sequence>
<keyword evidence="7" id="KW-1185">Reference proteome</keyword>
<comment type="similarity">
    <text evidence="1">Belongs to the 'phage' integrase family.</text>
</comment>
<name>A0A1L4BPT5_9GAMM</name>